<dbReference type="NCBIfam" id="NF037995">
    <property type="entry name" value="TRAP_S1"/>
    <property type="match status" value="1"/>
</dbReference>
<comment type="similarity">
    <text evidence="2">Belongs to the bacterial solute-binding protein 7 family.</text>
</comment>
<dbReference type="PANTHER" id="PTHR33376:SF4">
    <property type="entry name" value="SIALIC ACID-BINDING PERIPLASMIC PROTEIN SIAP"/>
    <property type="match status" value="1"/>
</dbReference>
<name>A0A4Y8RH46_9HYPH</name>
<protein>
    <submittedName>
        <fullName evidence="6">TRAP transporter substrate-binding protein</fullName>
    </submittedName>
</protein>
<dbReference type="InterPro" id="IPR018389">
    <property type="entry name" value="DctP_fam"/>
</dbReference>
<evidence type="ECO:0000256" key="3">
    <source>
        <dbReference type="ARBA" id="ARBA00022448"/>
    </source>
</evidence>
<dbReference type="Gene3D" id="3.40.190.170">
    <property type="entry name" value="Bacterial extracellular solute-binding protein, family 7"/>
    <property type="match status" value="1"/>
</dbReference>
<feature type="signal peptide" evidence="5">
    <location>
        <begin position="1"/>
        <end position="25"/>
    </location>
</feature>
<comment type="subcellular location">
    <subcellularLocation>
        <location evidence="1">Cell envelope</location>
    </subcellularLocation>
</comment>
<dbReference type="Proteomes" id="UP000298179">
    <property type="component" value="Unassembled WGS sequence"/>
</dbReference>
<keyword evidence="4 5" id="KW-0732">Signal</keyword>
<dbReference type="NCBIfam" id="TIGR00787">
    <property type="entry name" value="dctP"/>
    <property type="match status" value="1"/>
</dbReference>
<evidence type="ECO:0000313" key="7">
    <source>
        <dbReference type="Proteomes" id="UP000298179"/>
    </source>
</evidence>
<evidence type="ECO:0000313" key="6">
    <source>
        <dbReference type="EMBL" id="TFF22029.1"/>
    </source>
</evidence>
<dbReference type="AlphaFoldDB" id="A0A4Y8RH46"/>
<dbReference type="OrthoDB" id="8673861at2"/>
<accession>A0A4Y8RH46</accession>
<feature type="chain" id="PRO_5021341195" evidence="5">
    <location>
        <begin position="26"/>
        <end position="327"/>
    </location>
</feature>
<organism evidence="6 7">
    <name type="scientific">Jiella endophytica</name>
    <dbReference type="NCBI Taxonomy" id="2558362"/>
    <lineage>
        <taxon>Bacteria</taxon>
        <taxon>Pseudomonadati</taxon>
        <taxon>Pseudomonadota</taxon>
        <taxon>Alphaproteobacteria</taxon>
        <taxon>Hyphomicrobiales</taxon>
        <taxon>Aurantimonadaceae</taxon>
        <taxon>Jiella</taxon>
    </lineage>
</organism>
<dbReference type="CDD" id="cd13603">
    <property type="entry name" value="PBP2_TRAP_Siap_TeaA_like"/>
    <property type="match status" value="1"/>
</dbReference>
<dbReference type="PANTHER" id="PTHR33376">
    <property type="match status" value="1"/>
</dbReference>
<evidence type="ECO:0000256" key="2">
    <source>
        <dbReference type="ARBA" id="ARBA00009023"/>
    </source>
</evidence>
<dbReference type="GO" id="GO:0030288">
    <property type="term" value="C:outer membrane-bounded periplasmic space"/>
    <property type="evidence" value="ECO:0007669"/>
    <property type="project" value="InterPro"/>
</dbReference>
<dbReference type="EMBL" id="SOZD01000004">
    <property type="protein sequence ID" value="TFF22029.1"/>
    <property type="molecule type" value="Genomic_DNA"/>
</dbReference>
<comment type="caution">
    <text evidence="6">The sequence shown here is derived from an EMBL/GenBank/DDBJ whole genome shotgun (WGS) entry which is preliminary data.</text>
</comment>
<evidence type="ECO:0000256" key="5">
    <source>
        <dbReference type="SAM" id="SignalP"/>
    </source>
</evidence>
<dbReference type="RefSeq" id="WP_134762912.1">
    <property type="nucleotide sequence ID" value="NZ_SOZD01000004.1"/>
</dbReference>
<dbReference type="SUPFAM" id="SSF53850">
    <property type="entry name" value="Periplasmic binding protein-like II"/>
    <property type="match status" value="1"/>
</dbReference>
<keyword evidence="3" id="KW-0813">Transport</keyword>
<dbReference type="InterPro" id="IPR004682">
    <property type="entry name" value="TRAP_DctP"/>
</dbReference>
<dbReference type="GO" id="GO:0055085">
    <property type="term" value="P:transmembrane transport"/>
    <property type="evidence" value="ECO:0007669"/>
    <property type="project" value="InterPro"/>
</dbReference>
<evidence type="ECO:0000256" key="1">
    <source>
        <dbReference type="ARBA" id="ARBA00004196"/>
    </source>
</evidence>
<dbReference type="Pfam" id="PF03480">
    <property type="entry name" value="DctP"/>
    <property type="match status" value="1"/>
</dbReference>
<keyword evidence="7" id="KW-1185">Reference proteome</keyword>
<evidence type="ECO:0000256" key="4">
    <source>
        <dbReference type="ARBA" id="ARBA00022729"/>
    </source>
</evidence>
<dbReference type="PIRSF" id="PIRSF006470">
    <property type="entry name" value="DctB"/>
    <property type="match status" value="1"/>
</dbReference>
<proteinExistence type="inferred from homology"/>
<sequence length="327" mass="35618">MRFGPIAVALSLAFASTQMSSAALAQEITLKASHNANADEPYGLGMEKMSDLLEDKSGGKATIQVFPNAQLGDEMESIQGTQMGTVDIAVTANETLVNFVPELSVFSLPFLFKDSDQMDRALSDPKVVAEIQDILKEKGFHLVSLFSAGTRHIMTKKPIASIDDLKGLKIRTMQNEAHLDTFKAFGANPTPLAYTELYGALETGVVDGAEAANTNYYAKKFYEVAPDWATVAWLELVAPVIMGEDAYEALPADVQKALDEAGLEAGTYQRKLYRESDQARLADIEAEGVKVTHPDIAPFRAAAGPIMDKYVQSDEQKKLYELIEAVK</sequence>
<reference evidence="6 7" key="1">
    <citation type="submission" date="2019-03" db="EMBL/GenBank/DDBJ databases">
        <title>Jiella endophytica sp. nov., a novel endophytic bacterium isolated from root of Ficus microcarpa Linn. f.</title>
        <authorList>
            <person name="Tuo L."/>
        </authorList>
    </citation>
    <scope>NUCLEOTIDE SEQUENCE [LARGE SCALE GENOMIC DNA]</scope>
    <source>
        <strain evidence="6 7">CBS5Q-3</strain>
    </source>
</reference>
<gene>
    <name evidence="6" type="ORF">E3C22_15390</name>
</gene>
<dbReference type="InterPro" id="IPR038404">
    <property type="entry name" value="TRAP_DctP_sf"/>
</dbReference>